<feature type="transmembrane region" description="Helical" evidence="2">
    <location>
        <begin position="173"/>
        <end position="196"/>
    </location>
</feature>
<proteinExistence type="predicted"/>
<dbReference type="AlphaFoldDB" id="A0A9W8FWU5"/>
<organism evidence="3 4">
    <name type="scientific">Coemansia spiralis</name>
    <dbReference type="NCBI Taxonomy" id="417178"/>
    <lineage>
        <taxon>Eukaryota</taxon>
        <taxon>Fungi</taxon>
        <taxon>Fungi incertae sedis</taxon>
        <taxon>Zoopagomycota</taxon>
        <taxon>Kickxellomycotina</taxon>
        <taxon>Kickxellomycetes</taxon>
        <taxon>Kickxellales</taxon>
        <taxon>Kickxellaceae</taxon>
        <taxon>Coemansia</taxon>
    </lineage>
</organism>
<evidence type="ECO:0000313" key="3">
    <source>
        <dbReference type="EMBL" id="KAJ2668173.1"/>
    </source>
</evidence>
<sequence>MSNQQLITNYFRSENAQSPPQQNNNSSSSSSNSNPSPQTFAPKLCYTIATILYLISTITTGVCVGFYWKMHEQAFNTNAYSGSIVCGFKGSIMNSVASISRTIVIVGMVSGLFYMLMDGYRKGFVGYLTVKLDSALFMGLHMVLALAIVCTDAMSWIAMSNANHDSWANTSRITLAVGGSTGLLFCVLHPLFALLFKGARDKFKLQR</sequence>
<protein>
    <submittedName>
        <fullName evidence="3">Uncharacterized protein</fullName>
    </submittedName>
</protein>
<evidence type="ECO:0000313" key="4">
    <source>
        <dbReference type="Proteomes" id="UP001151518"/>
    </source>
</evidence>
<keyword evidence="2" id="KW-0812">Transmembrane</keyword>
<dbReference type="EMBL" id="JANBTW010000220">
    <property type="protein sequence ID" value="KAJ2668173.1"/>
    <property type="molecule type" value="Genomic_DNA"/>
</dbReference>
<accession>A0A9W8FWU5</accession>
<dbReference type="OrthoDB" id="5570570at2759"/>
<feature type="transmembrane region" description="Helical" evidence="2">
    <location>
        <begin position="98"/>
        <end position="116"/>
    </location>
</feature>
<reference evidence="3" key="1">
    <citation type="submission" date="2022-07" db="EMBL/GenBank/DDBJ databases">
        <title>Phylogenomic reconstructions and comparative analyses of Kickxellomycotina fungi.</title>
        <authorList>
            <person name="Reynolds N.K."/>
            <person name="Stajich J.E."/>
            <person name="Barry K."/>
            <person name="Grigoriev I.V."/>
            <person name="Crous P."/>
            <person name="Smith M.E."/>
        </authorList>
    </citation>
    <scope>NUCLEOTIDE SEQUENCE</scope>
    <source>
        <strain evidence="3">NRRL 3115</strain>
    </source>
</reference>
<feature type="compositionally biased region" description="Low complexity" evidence="1">
    <location>
        <begin position="17"/>
        <end position="35"/>
    </location>
</feature>
<feature type="region of interest" description="Disordered" evidence="1">
    <location>
        <begin position="12"/>
        <end position="35"/>
    </location>
</feature>
<dbReference type="Proteomes" id="UP001151518">
    <property type="component" value="Unassembled WGS sequence"/>
</dbReference>
<keyword evidence="2" id="KW-1133">Transmembrane helix</keyword>
<gene>
    <name evidence="3" type="ORF">GGI25_006475</name>
</gene>
<name>A0A9W8FWU5_9FUNG</name>
<feature type="transmembrane region" description="Helical" evidence="2">
    <location>
        <begin position="44"/>
        <end position="68"/>
    </location>
</feature>
<evidence type="ECO:0000256" key="2">
    <source>
        <dbReference type="SAM" id="Phobius"/>
    </source>
</evidence>
<evidence type="ECO:0000256" key="1">
    <source>
        <dbReference type="SAM" id="MobiDB-lite"/>
    </source>
</evidence>
<feature type="transmembrane region" description="Helical" evidence="2">
    <location>
        <begin position="136"/>
        <end position="158"/>
    </location>
</feature>
<comment type="caution">
    <text evidence="3">The sequence shown here is derived from an EMBL/GenBank/DDBJ whole genome shotgun (WGS) entry which is preliminary data.</text>
</comment>
<keyword evidence="2" id="KW-0472">Membrane</keyword>